<feature type="disulfide bond" evidence="18">
    <location>
        <begin position="38"/>
        <end position="117"/>
    </location>
</feature>
<dbReference type="OrthoDB" id="739305at2759"/>
<dbReference type="GO" id="GO:0046872">
    <property type="term" value="F:metal ion binding"/>
    <property type="evidence" value="ECO:0007669"/>
    <property type="project" value="UniProtKB-UniRule"/>
</dbReference>
<feature type="binding site" evidence="15">
    <location>
        <position position="165"/>
    </location>
    <ligand>
        <name>substrate</name>
    </ligand>
</feature>
<evidence type="ECO:0000256" key="3">
    <source>
        <dbReference type="ARBA" id="ARBA00006873"/>
    </source>
</evidence>
<feature type="disulfide bond" evidence="18">
    <location>
        <begin position="123"/>
        <end position="324"/>
    </location>
</feature>
<keyword evidence="8 16" id="KW-0479">Metal-binding</keyword>
<evidence type="ECO:0000256" key="13">
    <source>
        <dbReference type="ARBA" id="ARBA00023180"/>
    </source>
</evidence>
<dbReference type="GeneID" id="103715379"/>
<feature type="site" description="Transition state stabilizer" evidence="17">
    <location>
        <position position="65"/>
    </location>
</feature>
<evidence type="ECO:0000256" key="18">
    <source>
        <dbReference type="PIRSR" id="PIRSR600823-5"/>
    </source>
</evidence>
<dbReference type="InterPro" id="IPR033905">
    <property type="entry name" value="Secretory_peroxidase"/>
</dbReference>
<protein>
    <recommendedName>
        <fullName evidence="4 19">Peroxidase</fullName>
        <ecNumber evidence="4 19">1.11.1.7</ecNumber>
    </recommendedName>
</protein>
<dbReference type="InterPro" id="IPR000823">
    <property type="entry name" value="Peroxidase_pln"/>
</dbReference>
<dbReference type="PROSITE" id="PS50873">
    <property type="entry name" value="PEROXIDASE_4"/>
    <property type="match status" value="1"/>
</dbReference>
<feature type="binding site" evidence="16">
    <location>
        <position position="70"/>
    </location>
    <ligand>
        <name>Ca(2+)</name>
        <dbReference type="ChEBI" id="CHEBI:29108"/>
        <label>1</label>
    </ligand>
</feature>
<sequence length="328" mass="36224">MVSQDFSKNLFPLALVLLLLLFSSAEAHVTYGFYNDTCPHAEAIVIREMAKVMAKSPRLAGPLLRMHFVDCFVAGCEASILLNSTEKYVAEKDAPLNIGLRGFDVIDAIKVKLEKTCPGIVSCADIIAMVARDSVFLSQGPYYEIPLGRRDGNRSLASDTLGNLPPPDSNITLLKAFFTKRNMTVKDMVVLSGSHTIGISHCLSFSDRLYNFTGKGDMDPTLDKKYATMLKSLCKPHDLMSAVDMDPGSSGRFDLRYYKLVSKRKGLFVSDAALLHDSETKAYVERQAKAKTAEEFFHDFAVSMINMGKIGVLTHQKGVIRKNCAFVN</sequence>
<keyword evidence="21" id="KW-1185">Reference proteome</keyword>
<keyword evidence="7 19" id="KW-0349">Heme</keyword>
<feature type="domain" description="Plant heme peroxidase family profile" evidence="20">
    <location>
        <begin position="28"/>
        <end position="328"/>
    </location>
</feature>
<comment type="cofactor">
    <cofactor evidence="16 19">
        <name>Ca(2+)</name>
        <dbReference type="ChEBI" id="CHEBI:29108"/>
    </cofactor>
    <text evidence="16 19">Binds 2 calcium ions per subunit.</text>
</comment>
<evidence type="ECO:0000256" key="7">
    <source>
        <dbReference type="ARBA" id="ARBA00022617"/>
    </source>
</evidence>
<dbReference type="Proteomes" id="UP000228380">
    <property type="component" value="Chromosome 4"/>
</dbReference>
<evidence type="ECO:0000256" key="2">
    <source>
        <dbReference type="ARBA" id="ARBA00002322"/>
    </source>
</evidence>
<evidence type="ECO:0000256" key="10">
    <source>
        <dbReference type="ARBA" id="ARBA00023002"/>
    </source>
</evidence>
<dbReference type="AlphaFoldDB" id="A0A8B7MVP4"/>
<dbReference type="FunFam" id="1.10.520.10:FF:000008">
    <property type="entry name" value="Peroxidase"/>
    <property type="match status" value="1"/>
</dbReference>
<evidence type="ECO:0000313" key="22">
    <source>
        <dbReference type="RefSeq" id="XP_017700255.2"/>
    </source>
</evidence>
<dbReference type="GO" id="GO:0140825">
    <property type="term" value="F:lactoperoxidase activity"/>
    <property type="evidence" value="ECO:0007669"/>
    <property type="project" value="UniProtKB-EC"/>
</dbReference>
<evidence type="ECO:0000256" key="12">
    <source>
        <dbReference type="ARBA" id="ARBA00023157"/>
    </source>
</evidence>
<keyword evidence="10 19" id="KW-0560">Oxidoreductase</keyword>
<evidence type="ECO:0000256" key="19">
    <source>
        <dbReference type="RuleBase" id="RU362060"/>
    </source>
</evidence>
<keyword evidence="19" id="KW-0732">Signal</keyword>
<organism evidence="21 22">
    <name type="scientific">Phoenix dactylifera</name>
    <name type="common">Date palm</name>
    <dbReference type="NCBI Taxonomy" id="42345"/>
    <lineage>
        <taxon>Eukaryota</taxon>
        <taxon>Viridiplantae</taxon>
        <taxon>Streptophyta</taxon>
        <taxon>Embryophyta</taxon>
        <taxon>Tracheophyta</taxon>
        <taxon>Spermatophyta</taxon>
        <taxon>Magnoliopsida</taxon>
        <taxon>Liliopsida</taxon>
        <taxon>Arecaceae</taxon>
        <taxon>Coryphoideae</taxon>
        <taxon>Phoeniceae</taxon>
        <taxon>Phoenix</taxon>
    </lineage>
</organism>
<feature type="binding site" evidence="16">
    <location>
        <position position="91"/>
    </location>
    <ligand>
        <name>Ca(2+)</name>
        <dbReference type="ChEBI" id="CHEBI:29108"/>
        <label>1</label>
    </ligand>
</feature>
<feature type="binding site" evidence="16">
    <location>
        <position position="254"/>
    </location>
    <ligand>
        <name>Ca(2+)</name>
        <dbReference type="ChEBI" id="CHEBI:29108"/>
        <label>2</label>
    </ligand>
</feature>
<dbReference type="PANTHER" id="PTHR31235">
    <property type="entry name" value="PEROXIDASE 25-RELATED"/>
    <property type="match status" value="1"/>
</dbReference>
<keyword evidence="13" id="KW-0325">Glycoprotein</keyword>
<evidence type="ECO:0000256" key="4">
    <source>
        <dbReference type="ARBA" id="ARBA00012313"/>
    </source>
</evidence>
<evidence type="ECO:0000259" key="20">
    <source>
        <dbReference type="PROSITE" id="PS50873"/>
    </source>
</evidence>
<evidence type="ECO:0000256" key="9">
    <source>
        <dbReference type="ARBA" id="ARBA00022837"/>
    </source>
</evidence>
<dbReference type="KEGG" id="pda:103715379"/>
<dbReference type="PROSITE" id="PS00435">
    <property type="entry name" value="PEROXIDASE_1"/>
    <property type="match status" value="1"/>
</dbReference>
<comment type="similarity">
    <text evidence="19">Belongs to the peroxidase family. Classical plant (class III) peroxidase subfamily.</text>
</comment>
<dbReference type="PRINTS" id="PR00461">
    <property type="entry name" value="PLPEROXIDASE"/>
</dbReference>
<dbReference type="InterPro" id="IPR002016">
    <property type="entry name" value="Haem_peroxidase"/>
</dbReference>
<feature type="chain" id="PRO_5034293806" description="Peroxidase" evidence="19">
    <location>
        <begin position="28"/>
        <end position="328"/>
    </location>
</feature>
<dbReference type="RefSeq" id="XP_017700255.2">
    <property type="nucleotide sequence ID" value="XM_017844766.3"/>
</dbReference>
<dbReference type="GO" id="GO:0042744">
    <property type="term" value="P:hydrogen peroxide catabolic process"/>
    <property type="evidence" value="ECO:0007669"/>
    <property type="project" value="UniProtKB-KW"/>
</dbReference>
<dbReference type="Pfam" id="PF00141">
    <property type="entry name" value="peroxidase"/>
    <property type="match status" value="1"/>
</dbReference>
<evidence type="ECO:0000256" key="5">
    <source>
        <dbReference type="ARBA" id="ARBA00022525"/>
    </source>
</evidence>
<feature type="signal peptide" evidence="19">
    <location>
        <begin position="1"/>
        <end position="27"/>
    </location>
</feature>
<comment type="catalytic activity">
    <reaction evidence="1 19">
        <text>2 a phenolic donor + H2O2 = 2 a phenolic radical donor + 2 H2O</text>
        <dbReference type="Rhea" id="RHEA:56136"/>
        <dbReference type="ChEBI" id="CHEBI:15377"/>
        <dbReference type="ChEBI" id="CHEBI:16240"/>
        <dbReference type="ChEBI" id="CHEBI:139520"/>
        <dbReference type="ChEBI" id="CHEBI:139521"/>
        <dbReference type="EC" id="1.11.1.7"/>
    </reaction>
</comment>
<feature type="binding site" evidence="16">
    <location>
        <position position="196"/>
    </location>
    <ligand>
        <name>Ca(2+)</name>
        <dbReference type="ChEBI" id="CHEBI:29108"/>
        <label>2</label>
    </ligand>
</feature>
<dbReference type="SUPFAM" id="SSF48113">
    <property type="entry name" value="Heme-dependent peroxidases"/>
    <property type="match status" value="1"/>
</dbReference>
<feature type="binding site" description="axial binding residue" evidence="16">
    <location>
        <position position="195"/>
    </location>
    <ligand>
        <name>heme b</name>
        <dbReference type="ChEBI" id="CHEBI:60344"/>
    </ligand>
    <ligandPart>
        <name>Fe</name>
        <dbReference type="ChEBI" id="CHEBI:18248"/>
    </ligandPart>
</feature>
<gene>
    <name evidence="22" type="primary">LOC103715379</name>
</gene>
<keyword evidence="9 16" id="KW-0106">Calcium</keyword>
<evidence type="ECO:0000313" key="21">
    <source>
        <dbReference type="Proteomes" id="UP000228380"/>
    </source>
</evidence>
<keyword evidence="14 19" id="KW-0376">Hydrogen peroxide</keyword>
<dbReference type="GO" id="GO:0006979">
    <property type="term" value="P:response to oxidative stress"/>
    <property type="evidence" value="ECO:0007669"/>
    <property type="project" value="UniProtKB-UniRule"/>
</dbReference>
<keyword evidence="5 19" id="KW-0964">Secreted</keyword>
<dbReference type="Gene3D" id="1.10.520.10">
    <property type="match status" value="1"/>
</dbReference>
<dbReference type="InterPro" id="IPR019793">
    <property type="entry name" value="Peroxidases_heam-ligand_BS"/>
</dbReference>
<reference evidence="22" key="2">
    <citation type="submission" date="2025-08" db="UniProtKB">
        <authorList>
            <consortium name="RefSeq"/>
        </authorList>
    </citation>
    <scope>IDENTIFICATION</scope>
    <source>
        <tissue evidence="22">Young leaves</tissue>
    </source>
</reference>
<dbReference type="PRINTS" id="PR00458">
    <property type="entry name" value="PEROXIDASE"/>
</dbReference>
<comment type="subcellular location">
    <subcellularLocation>
        <location evidence="19">Secreted</location>
    </subcellularLocation>
</comment>
<feature type="binding site" evidence="16">
    <location>
        <position position="79"/>
    </location>
    <ligand>
        <name>Ca(2+)</name>
        <dbReference type="ChEBI" id="CHEBI:29108"/>
        <label>1</label>
    </ligand>
</feature>
<keyword evidence="12 18" id="KW-1015">Disulfide bond</keyword>
<dbReference type="GO" id="GO:0020037">
    <property type="term" value="F:heme binding"/>
    <property type="evidence" value="ECO:0007669"/>
    <property type="project" value="UniProtKB-UniRule"/>
</dbReference>
<feature type="binding site" evidence="16">
    <location>
        <position position="246"/>
    </location>
    <ligand>
        <name>Ca(2+)</name>
        <dbReference type="ChEBI" id="CHEBI:29108"/>
        <label>2</label>
    </ligand>
</feature>
<evidence type="ECO:0000256" key="16">
    <source>
        <dbReference type="PIRSR" id="PIRSR600823-3"/>
    </source>
</evidence>
<dbReference type="Gene3D" id="1.10.420.10">
    <property type="entry name" value="Peroxidase, domain 2"/>
    <property type="match status" value="1"/>
</dbReference>
<keyword evidence="6 19" id="KW-0575">Peroxidase</keyword>
<comment type="cofactor">
    <cofactor evidence="16 19">
        <name>heme b</name>
        <dbReference type="ChEBI" id="CHEBI:60344"/>
    </cofactor>
    <text evidence="16 19">Binds 1 heme b (iron(II)-protoporphyrin IX) group per subunit.</text>
</comment>
<feature type="binding site" evidence="16">
    <location>
        <position position="75"/>
    </location>
    <ligand>
        <name>Ca(2+)</name>
        <dbReference type="ChEBI" id="CHEBI:29108"/>
        <label>1</label>
    </ligand>
</feature>
<feature type="disulfide bond" evidence="18">
    <location>
        <begin position="71"/>
        <end position="76"/>
    </location>
</feature>
<name>A0A8B7MVP4_PHODC</name>
<evidence type="ECO:0000256" key="15">
    <source>
        <dbReference type="PIRSR" id="PIRSR600823-2"/>
    </source>
</evidence>
<feature type="binding site" evidence="16">
    <location>
        <position position="73"/>
    </location>
    <ligand>
        <name>Ca(2+)</name>
        <dbReference type="ChEBI" id="CHEBI:29108"/>
        <label>1</label>
    </ligand>
</feature>
<evidence type="ECO:0000256" key="17">
    <source>
        <dbReference type="PIRSR" id="PIRSR600823-4"/>
    </source>
</evidence>
<dbReference type="FunFam" id="1.10.420.10:FF:000008">
    <property type="entry name" value="Peroxidase"/>
    <property type="match status" value="1"/>
</dbReference>
<evidence type="ECO:0000256" key="14">
    <source>
        <dbReference type="ARBA" id="ARBA00023324"/>
    </source>
</evidence>
<dbReference type="GO" id="GO:0005576">
    <property type="term" value="C:extracellular region"/>
    <property type="evidence" value="ECO:0007669"/>
    <property type="project" value="UniProtKB-SubCell"/>
</dbReference>
<comment type="similarity">
    <text evidence="3">Belongs to the peroxidase family. Ascorbate peroxidase subfamily.</text>
</comment>
<evidence type="ECO:0000256" key="1">
    <source>
        <dbReference type="ARBA" id="ARBA00000189"/>
    </source>
</evidence>
<dbReference type="EC" id="1.11.1.7" evidence="4 19"/>
<feature type="disulfide bond" evidence="18">
    <location>
        <begin position="202"/>
        <end position="234"/>
    </location>
</feature>
<keyword evidence="11 16" id="KW-0408">Iron</keyword>
<reference evidence="21" key="1">
    <citation type="journal article" date="2019" name="Nat. Commun.">
        <title>Genome-wide association mapping of date palm fruit traits.</title>
        <authorList>
            <person name="Hazzouri K.M."/>
            <person name="Gros-Balthazard M."/>
            <person name="Flowers J.M."/>
            <person name="Copetti D."/>
            <person name="Lemansour A."/>
            <person name="Lebrun M."/>
            <person name="Masmoudi K."/>
            <person name="Ferrand S."/>
            <person name="Dhar M.I."/>
            <person name="Fresquez Z.A."/>
            <person name="Rosas U."/>
            <person name="Zhang J."/>
            <person name="Talag J."/>
            <person name="Lee S."/>
            <person name="Kudrna D."/>
            <person name="Powell R.F."/>
            <person name="Leitch I.J."/>
            <person name="Krueger R.R."/>
            <person name="Wing R.A."/>
            <person name="Amiri K.M.A."/>
            <person name="Purugganan M.D."/>
        </authorList>
    </citation>
    <scope>NUCLEOTIDE SEQUENCE [LARGE SCALE GENOMIC DNA]</scope>
    <source>
        <strain evidence="21">cv. Khalas</strain>
    </source>
</reference>
<comment type="function">
    <text evidence="2">Removal of H(2)O(2), oxidation of toxic reductants, biosynthesis and degradation of lignin, suberization, auxin catabolism, response to environmental stresses such as wounding, pathogen attack and oxidative stress. These functions might be dependent on each isozyme/isoform in each plant tissue.</text>
</comment>
<evidence type="ECO:0000256" key="11">
    <source>
        <dbReference type="ARBA" id="ARBA00023004"/>
    </source>
</evidence>
<evidence type="ECO:0000256" key="6">
    <source>
        <dbReference type="ARBA" id="ARBA00022559"/>
    </source>
</evidence>
<dbReference type="CDD" id="cd00693">
    <property type="entry name" value="secretory_peroxidase"/>
    <property type="match status" value="1"/>
</dbReference>
<evidence type="ECO:0000256" key="8">
    <source>
        <dbReference type="ARBA" id="ARBA00022723"/>
    </source>
</evidence>
<accession>A0A8B7MVP4</accession>
<dbReference type="InterPro" id="IPR010255">
    <property type="entry name" value="Haem_peroxidase_sf"/>
</dbReference>
<proteinExistence type="inferred from homology"/>